<dbReference type="Gene3D" id="3.30.710.10">
    <property type="entry name" value="Potassium Channel Kv1.1, Chain A"/>
    <property type="match status" value="1"/>
</dbReference>
<dbReference type="GO" id="GO:0051260">
    <property type="term" value="P:protein homooligomerization"/>
    <property type="evidence" value="ECO:0007669"/>
    <property type="project" value="InterPro"/>
</dbReference>
<dbReference type="AlphaFoldDB" id="A0AA88GTG1"/>
<dbReference type="InterPro" id="IPR011333">
    <property type="entry name" value="SKP1/BTB/POZ_sf"/>
</dbReference>
<organism evidence="3 4">
    <name type="scientific">Naegleria lovaniensis</name>
    <name type="common">Amoeba</name>
    <dbReference type="NCBI Taxonomy" id="51637"/>
    <lineage>
        <taxon>Eukaryota</taxon>
        <taxon>Discoba</taxon>
        <taxon>Heterolobosea</taxon>
        <taxon>Tetramitia</taxon>
        <taxon>Eutetramitia</taxon>
        <taxon>Vahlkampfiidae</taxon>
        <taxon>Naegleria</taxon>
    </lineage>
</organism>
<dbReference type="GeneID" id="68095418"/>
<feature type="compositionally biased region" description="Low complexity" evidence="1">
    <location>
        <begin position="44"/>
        <end position="61"/>
    </location>
</feature>
<dbReference type="Pfam" id="PF02214">
    <property type="entry name" value="BTB_2"/>
    <property type="match status" value="1"/>
</dbReference>
<evidence type="ECO:0000259" key="2">
    <source>
        <dbReference type="Pfam" id="PF02214"/>
    </source>
</evidence>
<name>A0AA88GTG1_NAELO</name>
<gene>
    <name evidence="3" type="ORF">C9374_002963</name>
</gene>
<accession>A0AA88GTG1</accession>
<comment type="caution">
    <text evidence="3">The sequence shown here is derived from an EMBL/GenBank/DDBJ whole genome shotgun (WGS) entry which is preliminary data.</text>
</comment>
<dbReference type="EMBL" id="PYSW02000017">
    <property type="protein sequence ID" value="KAG2385814.1"/>
    <property type="molecule type" value="Genomic_DNA"/>
</dbReference>
<feature type="compositionally biased region" description="Low complexity" evidence="1">
    <location>
        <begin position="24"/>
        <end position="37"/>
    </location>
</feature>
<dbReference type="RefSeq" id="XP_044549807.1">
    <property type="nucleotide sequence ID" value="XM_044692438.1"/>
</dbReference>
<evidence type="ECO:0000256" key="1">
    <source>
        <dbReference type="SAM" id="MobiDB-lite"/>
    </source>
</evidence>
<proteinExistence type="predicted"/>
<feature type="compositionally biased region" description="Polar residues" evidence="1">
    <location>
        <begin position="14"/>
        <end position="23"/>
    </location>
</feature>
<reference evidence="3 4" key="1">
    <citation type="journal article" date="2018" name="BMC Genomics">
        <title>The genome of Naegleria lovaniensis, the basis for a comparative approach to unravel pathogenicity factors of the human pathogenic amoeba N. fowleri.</title>
        <authorList>
            <person name="Liechti N."/>
            <person name="Schurch N."/>
            <person name="Bruggmann R."/>
            <person name="Wittwer M."/>
        </authorList>
    </citation>
    <scope>NUCLEOTIDE SEQUENCE [LARGE SCALE GENOMIC DNA]</scope>
    <source>
        <strain evidence="3 4">ATCC 30569</strain>
    </source>
</reference>
<protein>
    <recommendedName>
        <fullName evidence="2">Potassium channel tetramerisation-type BTB domain-containing protein</fullName>
    </recommendedName>
</protein>
<evidence type="ECO:0000313" key="3">
    <source>
        <dbReference type="EMBL" id="KAG2385814.1"/>
    </source>
</evidence>
<dbReference type="Proteomes" id="UP000816034">
    <property type="component" value="Unassembled WGS sequence"/>
</dbReference>
<feature type="region of interest" description="Disordered" evidence="1">
    <location>
        <begin position="1"/>
        <end position="61"/>
    </location>
</feature>
<feature type="domain" description="Potassium channel tetramerisation-type BTB" evidence="2">
    <location>
        <begin position="66"/>
        <end position="192"/>
    </location>
</feature>
<keyword evidence="4" id="KW-1185">Reference proteome</keyword>
<dbReference type="SUPFAM" id="SSF54695">
    <property type="entry name" value="POZ domain"/>
    <property type="match status" value="1"/>
</dbReference>
<dbReference type="PANTHER" id="PTHR14499">
    <property type="entry name" value="POTASSIUM CHANNEL TETRAMERIZATION DOMAIN-CONTAINING"/>
    <property type="match status" value="1"/>
</dbReference>
<dbReference type="InterPro" id="IPR003131">
    <property type="entry name" value="T1-type_BTB"/>
</dbReference>
<sequence length="384" mass="43299">MNPQQPFLPVNFPTGGQRQPTLNPQQQPSMQQQQQLPTNPFHFPQTQPSVQQQQQPPSKQTLGELVEINVGGRKYSTTLRILRSIPLFNKLKSIPTLQTRRPPSVSTTTGIFQQTVLQQPIHPTEFNYEEYLSHDSEGNLFVDLNGELFESILDWFRYERVADLSISHLNVKQLLRLKGEALFYGVQDLSQACAKRLEELGQGISSLGVNPLLSSSPPTSQIGVKPAPRFELLKLQMKNTNQSLIAVQAGDGDFHVIPDARVEFELAYEGHILIEYSIADSSGDYVICIDGVDQKSHPALSGIVFQELSEVKIIKFDYAMTQALSFVSPTPLKVGKHVVELKWRSYFKTAYNMQDLHCQTVLCTSKRCANQRIKYKHVLKHTLG</sequence>
<dbReference type="PANTHER" id="PTHR14499:SF136">
    <property type="entry name" value="GH08630P"/>
    <property type="match status" value="1"/>
</dbReference>
<evidence type="ECO:0000313" key="4">
    <source>
        <dbReference type="Proteomes" id="UP000816034"/>
    </source>
</evidence>